<dbReference type="CDD" id="cd03392">
    <property type="entry name" value="PAP2_like_2"/>
    <property type="match status" value="1"/>
</dbReference>
<dbReference type="InterPro" id="IPR036938">
    <property type="entry name" value="PAP2/HPO_sf"/>
</dbReference>
<feature type="transmembrane region" description="Helical" evidence="2">
    <location>
        <begin position="92"/>
        <end position="115"/>
    </location>
</feature>
<gene>
    <name evidence="4" type="ORF">GCM10011594_24210</name>
</gene>
<evidence type="ECO:0000256" key="2">
    <source>
        <dbReference type="SAM" id="Phobius"/>
    </source>
</evidence>
<organism evidence="4 5">
    <name type="scientific">Nakamurella endophytica</name>
    <dbReference type="NCBI Taxonomy" id="1748367"/>
    <lineage>
        <taxon>Bacteria</taxon>
        <taxon>Bacillati</taxon>
        <taxon>Actinomycetota</taxon>
        <taxon>Actinomycetes</taxon>
        <taxon>Nakamurellales</taxon>
        <taxon>Nakamurellaceae</taxon>
        <taxon>Nakamurella</taxon>
    </lineage>
</organism>
<accession>A0A917SZ95</accession>
<feature type="transmembrane region" description="Helical" evidence="2">
    <location>
        <begin position="6"/>
        <end position="27"/>
    </location>
</feature>
<dbReference type="AlphaFoldDB" id="A0A917SZ95"/>
<keyword evidence="2" id="KW-1133">Transmembrane helix</keyword>
<comment type="caution">
    <text evidence="4">The sequence shown here is derived from an EMBL/GenBank/DDBJ whole genome shotgun (WGS) entry which is preliminary data.</text>
</comment>
<evidence type="ECO:0000313" key="5">
    <source>
        <dbReference type="Proteomes" id="UP000655208"/>
    </source>
</evidence>
<dbReference type="PANTHER" id="PTHR14969">
    <property type="entry name" value="SPHINGOSINE-1-PHOSPHATE PHOSPHOHYDROLASE"/>
    <property type="match status" value="1"/>
</dbReference>
<feature type="transmembrane region" description="Helical" evidence="2">
    <location>
        <begin position="39"/>
        <end position="58"/>
    </location>
</feature>
<keyword evidence="5" id="KW-1185">Reference proteome</keyword>
<dbReference type="InterPro" id="IPR000326">
    <property type="entry name" value="PAP2/HPO"/>
</dbReference>
<dbReference type="PANTHER" id="PTHR14969:SF13">
    <property type="entry name" value="AT30094P"/>
    <property type="match status" value="1"/>
</dbReference>
<dbReference type="SMART" id="SM00014">
    <property type="entry name" value="acidPPc"/>
    <property type="match status" value="1"/>
</dbReference>
<keyword evidence="2" id="KW-0472">Membrane</keyword>
<feature type="transmembrane region" description="Helical" evidence="2">
    <location>
        <begin position="191"/>
        <end position="211"/>
    </location>
</feature>
<feature type="region of interest" description="Disordered" evidence="1">
    <location>
        <begin position="248"/>
        <end position="359"/>
    </location>
</feature>
<dbReference type="RefSeq" id="WP_188941770.1">
    <property type="nucleotide sequence ID" value="NZ_BMNA01000004.1"/>
</dbReference>
<dbReference type="Pfam" id="PF01569">
    <property type="entry name" value="PAP2"/>
    <property type="match status" value="1"/>
</dbReference>
<evidence type="ECO:0000259" key="3">
    <source>
        <dbReference type="SMART" id="SM00014"/>
    </source>
</evidence>
<proteinExistence type="predicted"/>
<dbReference type="Gene3D" id="1.20.144.10">
    <property type="entry name" value="Phosphatidic acid phosphatase type 2/haloperoxidase"/>
    <property type="match status" value="2"/>
</dbReference>
<feature type="transmembrane region" description="Helical" evidence="2">
    <location>
        <begin position="223"/>
        <end position="240"/>
    </location>
</feature>
<evidence type="ECO:0000313" key="4">
    <source>
        <dbReference type="EMBL" id="GGM03219.1"/>
    </source>
</evidence>
<sequence>MNAYGYVWISYAVAAAVLVALGATVLVRRRRGVPGAAEVLVLRGLVLGVLAVVILRLADAAEEDDGLASYDRPVWHWAVDHRSPALTGAFRVVTTVGSTLVMSVLATVAVAVLAARRRWWDAGLVAVVGVGAALLVTVGKHVVGRTRPPVAERLVVETNQSFPSGHALASAAVLGVLVVVLGRWWAPATRLAATVAAVLAVLLIGASRVYLGVHWATDVLGGWLTGAAWLLLCCTVRLVLARRSAVGLPSGGTTPADDARPLPATLRPAADGSLQRDGADIARGGEQARPAGRDRASRAGSRPAGTPGAPAGPPGAAGARDAGPAADASVAAPPGDGPGATPTRDAGAAPVREDGAGAR</sequence>
<reference evidence="4" key="2">
    <citation type="submission" date="2020-09" db="EMBL/GenBank/DDBJ databases">
        <authorList>
            <person name="Sun Q."/>
            <person name="Zhou Y."/>
        </authorList>
    </citation>
    <scope>NUCLEOTIDE SEQUENCE</scope>
    <source>
        <strain evidence="4">CGMCC 4.7308</strain>
    </source>
</reference>
<feature type="transmembrane region" description="Helical" evidence="2">
    <location>
        <begin position="122"/>
        <end position="143"/>
    </location>
</feature>
<dbReference type="SUPFAM" id="SSF48317">
    <property type="entry name" value="Acid phosphatase/Vanadium-dependent haloperoxidase"/>
    <property type="match status" value="1"/>
</dbReference>
<feature type="domain" description="Phosphatidic acid phosphatase type 2/haloperoxidase" evidence="3">
    <location>
        <begin position="122"/>
        <end position="234"/>
    </location>
</feature>
<dbReference type="Proteomes" id="UP000655208">
    <property type="component" value="Unassembled WGS sequence"/>
</dbReference>
<feature type="compositionally biased region" description="Low complexity" evidence="1">
    <location>
        <begin position="298"/>
        <end position="343"/>
    </location>
</feature>
<dbReference type="EMBL" id="BMNA01000004">
    <property type="protein sequence ID" value="GGM03219.1"/>
    <property type="molecule type" value="Genomic_DNA"/>
</dbReference>
<keyword evidence="2" id="KW-0812">Transmembrane</keyword>
<feature type="compositionally biased region" description="Low complexity" evidence="1">
    <location>
        <begin position="261"/>
        <end position="270"/>
    </location>
</feature>
<protein>
    <recommendedName>
        <fullName evidence="3">Phosphatidic acid phosphatase type 2/haloperoxidase domain-containing protein</fullName>
    </recommendedName>
</protein>
<evidence type="ECO:0000256" key="1">
    <source>
        <dbReference type="SAM" id="MobiDB-lite"/>
    </source>
</evidence>
<name>A0A917SZ95_9ACTN</name>
<feature type="transmembrane region" description="Helical" evidence="2">
    <location>
        <begin position="163"/>
        <end position="184"/>
    </location>
</feature>
<reference evidence="4" key="1">
    <citation type="journal article" date="2014" name="Int. J. Syst. Evol. Microbiol.">
        <title>Complete genome sequence of Corynebacterium casei LMG S-19264T (=DSM 44701T), isolated from a smear-ripened cheese.</title>
        <authorList>
            <consortium name="US DOE Joint Genome Institute (JGI-PGF)"/>
            <person name="Walter F."/>
            <person name="Albersmeier A."/>
            <person name="Kalinowski J."/>
            <person name="Ruckert C."/>
        </authorList>
    </citation>
    <scope>NUCLEOTIDE SEQUENCE</scope>
    <source>
        <strain evidence="4">CGMCC 4.7308</strain>
    </source>
</reference>